<reference evidence="1 2" key="1">
    <citation type="submission" date="2019-09" db="EMBL/GenBank/DDBJ databases">
        <authorList>
            <person name="Depoorter E."/>
        </authorList>
    </citation>
    <scope>NUCLEOTIDE SEQUENCE [LARGE SCALE GENOMIC DNA]</scope>
    <source>
        <strain evidence="1">R-39750</strain>
    </source>
</reference>
<evidence type="ECO:0000313" key="1">
    <source>
        <dbReference type="EMBL" id="VWC76364.1"/>
    </source>
</evidence>
<evidence type="ECO:0000313" key="2">
    <source>
        <dbReference type="Proteomes" id="UP000494110"/>
    </source>
</evidence>
<proteinExistence type="predicted"/>
<name>A0A6P2V007_BURL3</name>
<dbReference type="EMBL" id="CABVQN010000003">
    <property type="protein sequence ID" value="VWC76364.1"/>
    <property type="molecule type" value="Genomic_DNA"/>
</dbReference>
<accession>A0A6P2V007</accession>
<protein>
    <submittedName>
        <fullName evidence="1">Uncharacterized protein</fullName>
    </submittedName>
</protein>
<gene>
    <name evidence="1" type="ORF">BLA39750_00903</name>
</gene>
<sequence length="38" mass="3941">MDAQIDHAAGMPIGLLDELPPPVDATESLLSAPEELLA</sequence>
<organism evidence="1 2">
    <name type="scientific">Burkholderia lata (strain ATCC 17760 / DSM 23089 / LMG 22485 / NCIMB 9086 / R18194 / 383)</name>
    <dbReference type="NCBI Taxonomy" id="482957"/>
    <lineage>
        <taxon>Bacteria</taxon>
        <taxon>Pseudomonadati</taxon>
        <taxon>Pseudomonadota</taxon>
        <taxon>Betaproteobacteria</taxon>
        <taxon>Burkholderiales</taxon>
        <taxon>Burkholderiaceae</taxon>
        <taxon>Burkholderia</taxon>
        <taxon>Burkholderia cepacia complex</taxon>
    </lineage>
</organism>
<dbReference type="Proteomes" id="UP000494110">
    <property type="component" value="Unassembled WGS sequence"/>
</dbReference>
<dbReference type="AlphaFoldDB" id="A0A6P2V007"/>